<gene>
    <name evidence="6" type="ORF">KA717_35685</name>
</gene>
<dbReference type="InterPro" id="IPR051813">
    <property type="entry name" value="HepT_RNase_toxin"/>
</dbReference>
<dbReference type="PANTHER" id="PTHR34139">
    <property type="entry name" value="UPF0331 PROTEIN MJ0127"/>
    <property type="match status" value="1"/>
</dbReference>
<dbReference type="GO" id="GO:0110001">
    <property type="term" value="C:toxin-antitoxin complex"/>
    <property type="evidence" value="ECO:0007669"/>
    <property type="project" value="InterPro"/>
</dbReference>
<accession>A0A977KVQ0</accession>
<dbReference type="AlphaFoldDB" id="A0A977KVQ0"/>
<keyword evidence="4" id="KW-0547">Nucleotide-binding</keyword>
<evidence type="ECO:0000256" key="3">
    <source>
        <dbReference type="ARBA" id="ARBA00022722"/>
    </source>
</evidence>
<dbReference type="GO" id="GO:0016787">
    <property type="term" value="F:hydrolase activity"/>
    <property type="evidence" value="ECO:0007669"/>
    <property type="project" value="UniProtKB-KW"/>
</dbReference>
<evidence type="ECO:0000256" key="5">
    <source>
        <dbReference type="ARBA" id="ARBA00022801"/>
    </source>
</evidence>
<name>A0A977KVQ0_9CYAN</name>
<keyword evidence="5" id="KW-0378">Hydrolase</keyword>
<proteinExistence type="predicted"/>
<dbReference type="PANTHER" id="PTHR34139:SF1">
    <property type="entry name" value="RNASE MJ1380-RELATED"/>
    <property type="match status" value="1"/>
</dbReference>
<sequence length="154" mass="17860">MIKPYSLNPLDPKVFLPVNNSLIDYPVKRYDRAFELASDVINENFTARDILESISEIEQRTKGITFEQFARNQTTVKAVLYDFIIIGEATRNVSKEIQSRYPLIPWRLMGGMRNIATHEYFQINLSRVWATIQEDLPTLVPQLQEVLDGEVKIE</sequence>
<dbReference type="KEGG" id="wna:KA717_35685"/>
<evidence type="ECO:0000256" key="2">
    <source>
        <dbReference type="ARBA" id="ARBA00022649"/>
    </source>
</evidence>
<keyword evidence="2" id="KW-1277">Toxin-antitoxin system</keyword>
<evidence type="ECO:0000256" key="4">
    <source>
        <dbReference type="ARBA" id="ARBA00022741"/>
    </source>
</evidence>
<keyword evidence="1" id="KW-0597">Phosphoprotein</keyword>
<dbReference type="InterPro" id="IPR008201">
    <property type="entry name" value="HepT-like"/>
</dbReference>
<reference evidence="6" key="1">
    <citation type="submission" date="2021-04" db="EMBL/GenBank/DDBJ databases">
        <title>Genome sequence of Woronichinia naegeliana from Washington state freshwater lake bloom.</title>
        <authorList>
            <person name="Dreher T.W."/>
        </authorList>
    </citation>
    <scope>NUCLEOTIDE SEQUENCE</scope>
    <source>
        <strain evidence="6">WA131</strain>
    </source>
</reference>
<organism evidence="6">
    <name type="scientific">Woronichinia naegeliana WA131</name>
    <dbReference type="NCBI Taxonomy" id="2824559"/>
    <lineage>
        <taxon>Bacteria</taxon>
        <taxon>Bacillati</taxon>
        <taxon>Cyanobacteriota</taxon>
        <taxon>Cyanophyceae</taxon>
        <taxon>Synechococcales</taxon>
        <taxon>Coelosphaeriaceae</taxon>
        <taxon>Woronichinia</taxon>
    </lineage>
</organism>
<dbReference type="Pfam" id="PF01934">
    <property type="entry name" value="HepT-like"/>
    <property type="match status" value="1"/>
</dbReference>
<evidence type="ECO:0000256" key="1">
    <source>
        <dbReference type="ARBA" id="ARBA00022553"/>
    </source>
</evidence>
<protein>
    <submittedName>
        <fullName evidence="6">DUF86 domain-containing protein</fullName>
    </submittedName>
</protein>
<evidence type="ECO:0000313" key="6">
    <source>
        <dbReference type="EMBL" id="UXE60772.1"/>
    </source>
</evidence>
<dbReference type="GO" id="GO:0004540">
    <property type="term" value="F:RNA nuclease activity"/>
    <property type="evidence" value="ECO:0007669"/>
    <property type="project" value="InterPro"/>
</dbReference>
<dbReference type="Proteomes" id="UP001065613">
    <property type="component" value="Chromosome"/>
</dbReference>
<dbReference type="EMBL" id="CP073041">
    <property type="protein sequence ID" value="UXE60772.1"/>
    <property type="molecule type" value="Genomic_DNA"/>
</dbReference>
<dbReference type="GO" id="GO:0000166">
    <property type="term" value="F:nucleotide binding"/>
    <property type="evidence" value="ECO:0007669"/>
    <property type="project" value="UniProtKB-KW"/>
</dbReference>
<keyword evidence="3" id="KW-0540">Nuclease</keyword>